<feature type="domain" description="TniQ" evidence="1">
    <location>
        <begin position="11"/>
        <end position="56"/>
    </location>
</feature>
<reference evidence="2 3" key="1">
    <citation type="journal article" date="2020" name="ISME J.">
        <title>Comparative genomics reveals insights into cyanobacterial evolution and habitat adaptation.</title>
        <authorList>
            <person name="Chen M.Y."/>
            <person name="Teng W.K."/>
            <person name="Zhao L."/>
            <person name="Hu C.X."/>
            <person name="Zhou Y.K."/>
            <person name="Han B.P."/>
            <person name="Song L.R."/>
            <person name="Shu W.S."/>
        </authorList>
    </citation>
    <scope>NUCLEOTIDE SEQUENCE [LARGE SCALE GENOMIC DNA]</scope>
    <source>
        <strain evidence="2 3">FACHB-288</strain>
    </source>
</reference>
<evidence type="ECO:0000259" key="1">
    <source>
        <dbReference type="Pfam" id="PF06527"/>
    </source>
</evidence>
<keyword evidence="3" id="KW-1185">Reference proteome</keyword>
<organism evidence="2 3">
    <name type="scientific">Calothrix parietina FACHB-288</name>
    <dbReference type="NCBI Taxonomy" id="2692896"/>
    <lineage>
        <taxon>Bacteria</taxon>
        <taxon>Bacillati</taxon>
        <taxon>Cyanobacteriota</taxon>
        <taxon>Cyanophyceae</taxon>
        <taxon>Nostocales</taxon>
        <taxon>Calotrichaceae</taxon>
        <taxon>Calothrix</taxon>
    </lineage>
</organism>
<dbReference type="Pfam" id="PF06527">
    <property type="entry name" value="TniQ"/>
    <property type="match status" value="1"/>
</dbReference>
<sequence>MLFWSDILTPRNLFRTKKAWCPICYQEQYQNGQVVYEQLLWTIKLIKICPQHQKPLIEVCPHCNHQSLLLNWYSRPGYCSKCGEWLGINQCLKTFRDGEVSIKLHLEWQSWTANVVGELISSAQSFESPPSKENITKSLNLVIDKVAENNAAAFSRLIGVPKNSLWMWQSTKTLPELNILLKICYELEISLVEFLAPKNLVNKSFTKISQKYLQLSRTPRVSPKAFEQNQVRDALLAILAGSEEPPPTMEEVAKRLGHHNKTISRHFPDLCSAISAKCRDYNKACRLKSIEKLCSEVREIVLSLNAQGVYPTEARACQLMTNPGCFRYKQVRRAFNDARQKFGSKLL</sequence>
<dbReference type="Proteomes" id="UP000658514">
    <property type="component" value="Unassembled WGS sequence"/>
</dbReference>
<proteinExistence type="predicted"/>
<accession>A0ABR8AMC9</accession>
<evidence type="ECO:0000313" key="2">
    <source>
        <dbReference type="EMBL" id="MBD2200395.1"/>
    </source>
</evidence>
<evidence type="ECO:0000313" key="3">
    <source>
        <dbReference type="Proteomes" id="UP000658514"/>
    </source>
</evidence>
<comment type="caution">
    <text evidence="2">The sequence shown here is derived from an EMBL/GenBank/DDBJ whole genome shotgun (WGS) entry which is preliminary data.</text>
</comment>
<dbReference type="RefSeq" id="WP_190551216.1">
    <property type="nucleotide sequence ID" value="NZ_CAWPNO010000126.1"/>
</dbReference>
<name>A0ABR8AMC9_9CYAN</name>
<protein>
    <submittedName>
        <fullName evidence="2">TniQ family protein</fullName>
    </submittedName>
</protein>
<dbReference type="EMBL" id="JACJQH010000088">
    <property type="protein sequence ID" value="MBD2200395.1"/>
    <property type="molecule type" value="Genomic_DNA"/>
</dbReference>
<gene>
    <name evidence="2" type="ORF">H6G24_33860</name>
</gene>
<dbReference type="InterPro" id="IPR009492">
    <property type="entry name" value="TniQ"/>
</dbReference>